<dbReference type="OrthoDB" id="7581025at2"/>
<name>A0A422QZK0_9RHOB</name>
<keyword evidence="2" id="KW-1185">Reference proteome</keyword>
<accession>A0A422QZK0</accession>
<sequence>MAFTQADVARVQSLFAKGVTSAEVAGEKLSFRSVAELKEIIAYMKAEISGTENRARISYPLTTRGL</sequence>
<reference evidence="1" key="1">
    <citation type="submission" date="2018-05" db="EMBL/GenBank/DDBJ databases">
        <title>Reclassification of Methylarcula marina and Methylarcula terricola as Paracoccus methylarcula sp.nov., comb.nov. and Paracoccus terricola comb.nov.</title>
        <authorList>
            <person name="Shmareva M.N."/>
            <person name="Doronina N.V."/>
            <person name="Vasilenko O.V."/>
            <person name="Tarlachkov S.V."/>
            <person name="Trotsenko Y.A."/>
        </authorList>
    </citation>
    <scope>NUCLEOTIDE SEQUENCE [LARGE SCALE GENOMIC DNA]</scope>
    <source>
        <strain evidence="1">VKM B-2159</strain>
    </source>
</reference>
<evidence type="ECO:0000313" key="1">
    <source>
        <dbReference type="EMBL" id="RNF35396.1"/>
    </source>
</evidence>
<dbReference type="RefSeq" id="WP_106690746.1">
    <property type="nucleotide sequence ID" value="NZ_PXNQ02000003.1"/>
</dbReference>
<dbReference type="NCBIfam" id="NF047331">
    <property type="entry name" value="phage_HTJ"/>
    <property type="match status" value="1"/>
</dbReference>
<proteinExistence type="predicted"/>
<protein>
    <submittedName>
        <fullName evidence="1">Uncharacterized protein</fullName>
    </submittedName>
</protein>
<organism evidence="1 2">
    <name type="scientific">Paracoccus methylarcula</name>
    <dbReference type="NCBI Taxonomy" id="72022"/>
    <lineage>
        <taxon>Bacteria</taxon>
        <taxon>Pseudomonadati</taxon>
        <taxon>Pseudomonadota</taxon>
        <taxon>Alphaproteobacteria</taxon>
        <taxon>Rhodobacterales</taxon>
        <taxon>Paracoccaceae</taxon>
        <taxon>Paracoccus</taxon>
    </lineage>
</organism>
<dbReference type="AlphaFoldDB" id="A0A422QZK0"/>
<dbReference type="EMBL" id="PXNQ02000003">
    <property type="protein sequence ID" value="RNF35396.1"/>
    <property type="molecule type" value="Genomic_DNA"/>
</dbReference>
<evidence type="ECO:0000313" key="2">
    <source>
        <dbReference type="Proteomes" id="UP000238137"/>
    </source>
</evidence>
<comment type="caution">
    <text evidence="1">The sequence shown here is derived from an EMBL/GenBank/DDBJ whole genome shotgun (WGS) entry which is preliminary data.</text>
</comment>
<dbReference type="Proteomes" id="UP000238137">
    <property type="component" value="Unassembled WGS sequence"/>
</dbReference>
<gene>
    <name evidence="1" type="ORF">A7A09_007365</name>
</gene>